<sequence length="57" mass="6360">MTGFQNFTEQLTPRLVLGFFTALQRSVHVYKYGAVRQADEAYTLGLSAAPRRGRLVG</sequence>
<dbReference type="AlphaFoldDB" id="A0A1W1UUS7"/>
<keyword evidence="2" id="KW-1185">Reference proteome</keyword>
<organism evidence="1 2">
    <name type="scientific">Deinococcus hopiensis KR-140</name>
    <dbReference type="NCBI Taxonomy" id="695939"/>
    <lineage>
        <taxon>Bacteria</taxon>
        <taxon>Thermotogati</taxon>
        <taxon>Deinococcota</taxon>
        <taxon>Deinococci</taxon>
        <taxon>Deinococcales</taxon>
        <taxon>Deinococcaceae</taxon>
        <taxon>Deinococcus</taxon>
    </lineage>
</organism>
<dbReference type="RefSeq" id="WP_170928558.1">
    <property type="nucleotide sequence ID" value="NZ_FWWU01000007.1"/>
</dbReference>
<reference evidence="1 2" key="1">
    <citation type="submission" date="2017-04" db="EMBL/GenBank/DDBJ databases">
        <authorList>
            <person name="Afonso C.L."/>
            <person name="Miller P.J."/>
            <person name="Scott M.A."/>
            <person name="Spackman E."/>
            <person name="Goraichik I."/>
            <person name="Dimitrov K.M."/>
            <person name="Suarez D.L."/>
            <person name="Swayne D.E."/>
        </authorList>
    </citation>
    <scope>NUCLEOTIDE SEQUENCE [LARGE SCALE GENOMIC DNA]</scope>
    <source>
        <strain evidence="1 2">KR-140</strain>
    </source>
</reference>
<gene>
    <name evidence="1" type="ORF">SAMN00790413_05195</name>
</gene>
<evidence type="ECO:0000313" key="1">
    <source>
        <dbReference type="EMBL" id="SMB84571.1"/>
    </source>
</evidence>
<dbReference type="Proteomes" id="UP000192582">
    <property type="component" value="Unassembled WGS sequence"/>
</dbReference>
<name>A0A1W1UUS7_9DEIO</name>
<evidence type="ECO:0000313" key="2">
    <source>
        <dbReference type="Proteomes" id="UP000192582"/>
    </source>
</evidence>
<proteinExistence type="predicted"/>
<accession>A0A1W1UUS7</accession>
<protein>
    <submittedName>
        <fullName evidence="1">Uncharacterized protein</fullName>
    </submittedName>
</protein>
<dbReference type="EMBL" id="FWWU01000007">
    <property type="protein sequence ID" value="SMB84571.1"/>
    <property type="molecule type" value="Genomic_DNA"/>
</dbReference>